<protein>
    <submittedName>
        <fullName evidence="3">SEL1-like repeat protein</fullName>
    </submittedName>
</protein>
<dbReference type="SMART" id="SM00671">
    <property type="entry name" value="SEL1"/>
    <property type="match status" value="4"/>
</dbReference>
<dbReference type="InterPro" id="IPR011600">
    <property type="entry name" value="Pept_C14_caspase"/>
</dbReference>
<dbReference type="InterPro" id="IPR029030">
    <property type="entry name" value="Caspase-like_dom_sf"/>
</dbReference>
<feature type="region of interest" description="Disordered" evidence="1">
    <location>
        <begin position="313"/>
        <end position="345"/>
    </location>
</feature>
<name>A0A9D6V5R6_9BACT</name>
<accession>A0A9D6V5R6</accession>
<dbReference type="GO" id="GO:0006508">
    <property type="term" value="P:proteolysis"/>
    <property type="evidence" value="ECO:0007669"/>
    <property type="project" value="InterPro"/>
</dbReference>
<organism evidence="3 4">
    <name type="scientific">Desulfomonile tiedjei</name>
    <dbReference type="NCBI Taxonomy" id="2358"/>
    <lineage>
        <taxon>Bacteria</taxon>
        <taxon>Pseudomonadati</taxon>
        <taxon>Thermodesulfobacteriota</taxon>
        <taxon>Desulfomonilia</taxon>
        <taxon>Desulfomonilales</taxon>
        <taxon>Desulfomonilaceae</taxon>
        <taxon>Desulfomonile</taxon>
    </lineage>
</organism>
<dbReference type="GO" id="GO:0004197">
    <property type="term" value="F:cysteine-type endopeptidase activity"/>
    <property type="evidence" value="ECO:0007669"/>
    <property type="project" value="InterPro"/>
</dbReference>
<dbReference type="Gene3D" id="1.25.40.10">
    <property type="entry name" value="Tetratricopeptide repeat domain"/>
    <property type="match status" value="1"/>
</dbReference>
<dbReference type="PANTHER" id="PTHR11102">
    <property type="entry name" value="SEL-1-LIKE PROTEIN"/>
    <property type="match status" value="1"/>
</dbReference>
<dbReference type="AlphaFoldDB" id="A0A9D6V5R6"/>
<reference evidence="3" key="1">
    <citation type="submission" date="2020-07" db="EMBL/GenBank/DDBJ databases">
        <title>Huge and variable diversity of episymbiotic CPR bacteria and DPANN archaea in groundwater ecosystems.</title>
        <authorList>
            <person name="He C.Y."/>
            <person name="Keren R."/>
            <person name="Whittaker M."/>
            <person name="Farag I.F."/>
            <person name="Doudna J."/>
            <person name="Cate J.H.D."/>
            <person name="Banfield J.F."/>
        </authorList>
    </citation>
    <scope>NUCLEOTIDE SEQUENCE</scope>
    <source>
        <strain evidence="3">NC_groundwater_1664_Pr3_B-0.1um_52_9</strain>
    </source>
</reference>
<evidence type="ECO:0000313" key="3">
    <source>
        <dbReference type="EMBL" id="MBI5252019.1"/>
    </source>
</evidence>
<proteinExistence type="predicted"/>
<dbReference type="Proteomes" id="UP000807825">
    <property type="component" value="Unassembled WGS sequence"/>
</dbReference>
<dbReference type="Pfam" id="PF08238">
    <property type="entry name" value="Sel1"/>
    <property type="match status" value="4"/>
</dbReference>
<sequence>MGTLSAKSYAPNKIHSLGYCSLVAALALLLPVLCLATEDSKAIRRDRGGSATAVPEMIRADLYAVVVGVSNYKDPKIPKLRVSDKDALDFAEFLKTQKELYRNIWLTILVNEEATSGEVKKHLFYKLRKAGKNDTVILFFSGHGADDPNIPGEFFFLTYDADPEYLEATAVNLTQMKFMHRLDSKRVVLVADTCHAGGFSIQGQKSLEPALEKFISQFNQSEGKIVLTSSRTDEVSLESPDLGNSVFTHYLIKGLAGEADAARKGYVTLKEAYEYVYEKTKDATNGVQHPQLEGRLVGAFPISLNLSLGADVRFNEPSPERDQLASHRPSGATKPPAEAREPRPSDDLNELLKRAKKNDPKAQNDLGDLYFYGRGVPTDYTEAVKWYRKAADQGYARAQADLGDMYYSGKGVPKNYEQALEWYRRSAAQGYARGQADVGDLYYNGQGLPKDYGEALQWYRKAADQGYARAQQKIGDIYYHGHGVSKNYEQSVQWYQRAAD</sequence>
<gene>
    <name evidence="3" type="ORF">HY912_21200</name>
</gene>
<evidence type="ECO:0000313" key="4">
    <source>
        <dbReference type="Proteomes" id="UP000807825"/>
    </source>
</evidence>
<dbReference type="PANTHER" id="PTHR11102:SF160">
    <property type="entry name" value="ERAD-ASSOCIATED E3 UBIQUITIN-PROTEIN LIGASE COMPONENT HRD3"/>
    <property type="match status" value="1"/>
</dbReference>
<dbReference type="SUPFAM" id="SSF81901">
    <property type="entry name" value="HCP-like"/>
    <property type="match status" value="1"/>
</dbReference>
<feature type="non-terminal residue" evidence="3">
    <location>
        <position position="500"/>
    </location>
</feature>
<dbReference type="Pfam" id="PF00656">
    <property type="entry name" value="Peptidase_C14"/>
    <property type="match status" value="1"/>
</dbReference>
<comment type="caution">
    <text evidence="3">The sequence shown here is derived from an EMBL/GenBank/DDBJ whole genome shotgun (WGS) entry which is preliminary data.</text>
</comment>
<evidence type="ECO:0000259" key="2">
    <source>
        <dbReference type="Pfam" id="PF00656"/>
    </source>
</evidence>
<dbReference type="InterPro" id="IPR006597">
    <property type="entry name" value="Sel1-like"/>
</dbReference>
<dbReference type="EMBL" id="JACRDE010000552">
    <property type="protein sequence ID" value="MBI5252019.1"/>
    <property type="molecule type" value="Genomic_DNA"/>
</dbReference>
<feature type="domain" description="Peptidase C14 caspase" evidence="2">
    <location>
        <begin position="63"/>
        <end position="295"/>
    </location>
</feature>
<dbReference type="SUPFAM" id="SSF52129">
    <property type="entry name" value="Caspase-like"/>
    <property type="match status" value="1"/>
</dbReference>
<dbReference type="InterPro" id="IPR050767">
    <property type="entry name" value="Sel1_AlgK"/>
</dbReference>
<dbReference type="InterPro" id="IPR011990">
    <property type="entry name" value="TPR-like_helical_dom_sf"/>
</dbReference>
<evidence type="ECO:0000256" key="1">
    <source>
        <dbReference type="SAM" id="MobiDB-lite"/>
    </source>
</evidence>
<dbReference type="Gene3D" id="3.40.50.1460">
    <property type="match status" value="1"/>
</dbReference>